<keyword evidence="7" id="KW-0732">Signal</keyword>
<dbReference type="PANTHER" id="PTHR11530">
    <property type="entry name" value="D-AMINO ACID OXIDASE"/>
    <property type="match status" value="1"/>
</dbReference>
<dbReference type="Proteomes" id="UP000697127">
    <property type="component" value="Unassembled WGS sequence"/>
</dbReference>
<evidence type="ECO:0000256" key="2">
    <source>
        <dbReference type="ARBA" id="ARBA00006730"/>
    </source>
</evidence>
<sequence length="366" mass="42063">MTKIVVVGAGIIGLTVAHELLKDESNQVTIIAQQFPTDFEFATPYTSPIAGANWCSFAELNDKFTQEIDKNSYLKFQELIKNVPQANVTARKDITYIPINKFKTIYKGVKVLPWFAYGDMKKIIGFRELNPSEYDTSLFAYAYEYNGMVIRTGYYMTYLINEMWKMSGDVETSTSRFSMRRATIKSLSEAYTYHQHGRAEIVINCTGLLAKNLLDIESEEKEKLYPVRGVVFVAENTTGMKTLSVVDIYDPEYPEEKLYFMPRREGELIMGGVFQVNNDTKDIDPTFIHRLLSRCKKYLSQHNWENIKIIRTQFGYRPFRKGGYRIERKGNIVHVYGFGAGGFQSSWGAAAKSVELVKEYQNKSKF</sequence>
<feature type="domain" description="FAD dependent oxidoreductase" evidence="8">
    <location>
        <begin position="3"/>
        <end position="351"/>
    </location>
</feature>
<dbReference type="PANTHER" id="PTHR11530:SF16">
    <property type="entry name" value="D-AMINO ACID OXIDASE (AFU_ORTHOLOGUE AFUA_5G11290)"/>
    <property type="match status" value="1"/>
</dbReference>
<feature type="binding site" evidence="6">
    <location>
        <begin position="46"/>
        <end position="47"/>
    </location>
    <ligand>
        <name>FAD</name>
        <dbReference type="ChEBI" id="CHEBI:57692"/>
    </ligand>
</feature>
<evidence type="ECO:0000313" key="9">
    <source>
        <dbReference type="EMBL" id="KAG0686955.1"/>
    </source>
</evidence>
<dbReference type="Gene3D" id="3.30.9.10">
    <property type="entry name" value="D-Amino Acid Oxidase, subunit A, domain 2"/>
    <property type="match status" value="1"/>
</dbReference>
<feature type="signal peptide" evidence="7">
    <location>
        <begin position="1"/>
        <end position="17"/>
    </location>
</feature>
<feature type="chain" id="PRO_5040392981" description="FAD dependent oxidoreductase domain-containing protein" evidence="7">
    <location>
        <begin position="18"/>
        <end position="366"/>
    </location>
</feature>
<keyword evidence="3" id="KW-0285">Flavoprotein</keyword>
<dbReference type="Gene3D" id="3.40.50.720">
    <property type="entry name" value="NAD(P)-binding Rossmann-like Domain"/>
    <property type="match status" value="1"/>
</dbReference>
<dbReference type="AlphaFoldDB" id="A0A9P6WGW5"/>
<dbReference type="GO" id="GO:0019478">
    <property type="term" value="P:D-amino acid catabolic process"/>
    <property type="evidence" value="ECO:0007669"/>
    <property type="project" value="TreeGrafter"/>
</dbReference>
<evidence type="ECO:0000313" key="10">
    <source>
        <dbReference type="Proteomes" id="UP000697127"/>
    </source>
</evidence>
<evidence type="ECO:0000256" key="5">
    <source>
        <dbReference type="ARBA" id="ARBA00023002"/>
    </source>
</evidence>
<reference evidence="9" key="1">
    <citation type="submission" date="2020-11" db="EMBL/GenBank/DDBJ databases">
        <title>Kefir isolates.</title>
        <authorList>
            <person name="Marcisauskas S."/>
            <person name="Kim Y."/>
            <person name="Blasche S."/>
        </authorList>
    </citation>
    <scope>NUCLEOTIDE SEQUENCE</scope>
    <source>
        <strain evidence="9">Olga-1</strain>
    </source>
</reference>
<protein>
    <recommendedName>
        <fullName evidence="8">FAD dependent oxidoreductase domain-containing protein</fullName>
    </recommendedName>
</protein>
<feature type="binding site" evidence="6">
    <location>
        <position position="206"/>
    </location>
    <ligand>
        <name>FAD</name>
        <dbReference type="ChEBI" id="CHEBI:57692"/>
    </ligand>
</feature>
<evidence type="ECO:0000256" key="3">
    <source>
        <dbReference type="ARBA" id="ARBA00022630"/>
    </source>
</evidence>
<dbReference type="PIRSF" id="PIRSF000189">
    <property type="entry name" value="D-aa_oxidase"/>
    <property type="match status" value="1"/>
</dbReference>
<evidence type="ECO:0000259" key="8">
    <source>
        <dbReference type="Pfam" id="PF01266"/>
    </source>
</evidence>
<evidence type="ECO:0000256" key="7">
    <source>
        <dbReference type="SAM" id="SignalP"/>
    </source>
</evidence>
<dbReference type="InterPro" id="IPR023209">
    <property type="entry name" value="DAO"/>
</dbReference>
<dbReference type="InterPro" id="IPR006076">
    <property type="entry name" value="FAD-dep_OxRdtase"/>
</dbReference>
<dbReference type="Pfam" id="PF01266">
    <property type="entry name" value="DAO"/>
    <property type="match status" value="1"/>
</dbReference>
<organism evidence="9 10">
    <name type="scientific">Pichia californica</name>
    <dbReference type="NCBI Taxonomy" id="460514"/>
    <lineage>
        <taxon>Eukaryota</taxon>
        <taxon>Fungi</taxon>
        <taxon>Dikarya</taxon>
        <taxon>Ascomycota</taxon>
        <taxon>Saccharomycotina</taxon>
        <taxon>Pichiomycetes</taxon>
        <taxon>Pichiales</taxon>
        <taxon>Pichiaceae</taxon>
        <taxon>Pichia</taxon>
    </lineage>
</organism>
<evidence type="ECO:0000256" key="6">
    <source>
        <dbReference type="PIRSR" id="PIRSR000189-1"/>
    </source>
</evidence>
<name>A0A9P6WGW5_9ASCO</name>
<keyword evidence="4 6" id="KW-0274">FAD</keyword>
<proteinExistence type="inferred from homology"/>
<keyword evidence="10" id="KW-1185">Reference proteome</keyword>
<comment type="similarity">
    <text evidence="2">Belongs to the DAMOX/DASOX family.</text>
</comment>
<evidence type="ECO:0000256" key="1">
    <source>
        <dbReference type="ARBA" id="ARBA00001974"/>
    </source>
</evidence>
<dbReference type="OrthoDB" id="409956at2759"/>
<dbReference type="GO" id="GO:0003884">
    <property type="term" value="F:D-amino-acid oxidase activity"/>
    <property type="evidence" value="ECO:0007669"/>
    <property type="project" value="InterPro"/>
</dbReference>
<evidence type="ECO:0000256" key="4">
    <source>
        <dbReference type="ARBA" id="ARBA00022827"/>
    </source>
</evidence>
<dbReference type="EMBL" id="PUHW01000343">
    <property type="protein sequence ID" value="KAG0686955.1"/>
    <property type="molecule type" value="Genomic_DNA"/>
</dbReference>
<dbReference type="SUPFAM" id="SSF51971">
    <property type="entry name" value="Nucleotide-binding domain"/>
    <property type="match status" value="1"/>
</dbReference>
<dbReference type="SUPFAM" id="SSF54373">
    <property type="entry name" value="FAD-linked reductases, C-terminal domain"/>
    <property type="match status" value="1"/>
</dbReference>
<dbReference type="GO" id="GO:0071949">
    <property type="term" value="F:FAD binding"/>
    <property type="evidence" value="ECO:0007669"/>
    <property type="project" value="InterPro"/>
</dbReference>
<comment type="cofactor">
    <cofactor evidence="1 6">
        <name>FAD</name>
        <dbReference type="ChEBI" id="CHEBI:57692"/>
    </cofactor>
</comment>
<keyword evidence="5" id="KW-0560">Oxidoreductase</keyword>
<dbReference type="GO" id="GO:0005737">
    <property type="term" value="C:cytoplasm"/>
    <property type="evidence" value="ECO:0007669"/>
    <property type="project" value="TreeGrafter"/>
</dbReference>
<accession>A0A9P6WGW5</accession>
<comment type="caution">
    <text evidence="9">The sequence shown here is derived from an EMBL/GenBank/DDBJ whole genome shotgun (WGS) entry which is preliminary data.</text>
</comment>
<gene>
    <name evidence="9" type="ORF">C6P40_003117</name>
</gene>